<feature type="region of interest" description="Disordered" evidence="2">
    <location>
        <begin position="149"/>
        <end position="234"/>
    </location>
</feature>
<protein>
    <recommendedName>
        <fullName evidence="3">Rho-GAP domain-containing protein</fullName>
    </recommendedName>
</protein>
<dbReference type="InterPro" id="IPR000198">
    <property type="entry name" value="RhoGAP_dom"/>
</dbReference>
<organism evidence="4 5">
    <name type="scientific">Hymenolepis diminuta</name>
    <name type="common">Rat tapeworm</name>
    <dbReference type="NCBI Taxonomy" id="6216"/>
    <lineage>
        <taxon>Eukaryota</taxon>
        <taxon>Metazoa</taxon>
        <taxon>Spiralia</taxon>
        <taxon>Lophotrochozoa</taxon>
        <taxon>Platyhelminthes</taxon>
        <taxon>Cestoda</taxon>
        <taxon>Eucestoda</taxon>
        <taxon>Cyclophyllidea</taxon>
        <taxon>Hymenolepididae</taxon>
        <taxon>Hymenolepis</taxon>
    </lineage>
</organism>
<name>A0A564Y6L0_HYMDI</name>
<gene>
    <name evidence="4" type="ORF">WMSIL1_LOCUS3394</name>
</gene>
<keyword evidence="5" id="KW-1185">Reference proteome</keyword>
<dbReference type="InterPro" id="IPR008936">
    <property type="entry name" value="Rho_GTPase_activation_prot"/>
</dbReference>
<dbReference type="InterPro" id="IPR050729">
    <property type="entry name" value="Rho-GAP"/>
</dbReference>
<dbReference type="EMBL" id="CABIJS010000110">
    <property type="protein sequence ID" value="VUZ42922.1"/>
    <property type="molecule type" value="Genomic_DNA"/>
</dbReference>
<dbReference type="GO" id="GO:0007165">
    <property type="term" value="P:signal transduction"/>
    <property type="evidence" value="ECO:0007669"/>
    <property type="project" value="InterPro"/>
</dbReference>
<proteinExistence type="predicted"/>
<keyword evidence="1" id="KW-0343">GTPase activation</keyword>
<evidence type="ECO:0000256" key="2">
    <source>
        <dbReference type="SAM" id="MobiDB-lite"/>
    </source>
</evidence>
<dbReference type="SUPFAM" id="SSF48350">
    <property type="entry name" value="GTPase activation domain, GAP"/>
    <property type="match status" value="1"/>
</dbReference>
<feature type="domain" description="Rho-GAP" evidence="3">
    <location>
        <begin position="246"/>
        <end position="488"/>
    </location>
</feature>
<dbReference type="SMART" id="SM00324">
    <property type="entry name" value="RhoGAP"/>
    <property type="match status" value="1"/>
</dbReference>
<accession>A0A564Y6L0</accession>
<dbReference type="CDD" id="cd00159">
    <property type="entry name" value="RhoGAP"/>
    <property type="match status" value="1"/>
</dbReference>
<dbReference type="Pfam" id="PF00620">
    <property type="entry name" value="RhoGAP"/>
    <property type="match status" value="1"/>
</dbReference>
<dbReference type="PROSITE" id="PS50238">
    <property type="entry name" value="RHOGAP"/>
    <property type="match status" value="1"/>
</dbReference>
<evidence type="ECO:0000313" key="5">
    <source>
        <dbReference type="Proteomes" id="UP000321570"/>
    </source>
</evidence>
<evidence type="ECO:0000256" key="1">
    <source>
        <dbReference type="ARBA" id="ARBA00022468"/>
    </source>
</evidence>
<dbReference type="Gene3D" id="1.10.555.10">
    <property type="entry name" value="Rho GTPase activation protein"/>
    <property type="match status" value="1"/>
</dbReference>
<dbReference type="AlphaFoldDB" id="A0A564Y6L0"/>
<sequence length="540" mass="61906">MIQTTNNLDPVECLLIKLNGKYFEPLKWSKFLLFIRSKLITFIQSSVDTYFDFRRYNLSGPTIDIPTEHLQIFRTDFQPLKTVLTSPQSPIMQPARYSKIVEESALKAADKMPQFLLKSKSQGGFILLVVFKDESTAKVIYNLRDSLEKRGKTSPKVSTPKKLPIKLPRMRTSEGKIGIRKSRRDTISTPKSERSRSLLGSNSLLEKIRSRSRSKTPSSSNRRRSRSFFGRKSSQAPIRSGEVLQVGLKDQIISPDFKNVPLFLQLTITALELHGLHYEGLYRKCGNERMINELVLIADSGKINPERILKLECWDYPHVIAAAIKRFFRYLPESLLYPDEWKSVIDIIPSEDIPLSGKEYQSILEAVRVKLQEMKSRAKEQAEKTKEAPKTLGLKYIQPTFQRLRRSLSGESISDIEKTPCYNSRRYSTLIFLLSHLRRLIDNQETNKCSAYCVATSIGPSLIDLEIDDTKKFNQVFEIILGNWRMLSAEHAEQSVLEEECSLLTSKLSLEDSAYSVNQKVMDIRPKLREIFTGAQETYG</sequence>
<reference evidence="4 5" key="1">
    <citation type="submission" date="2019-07" db="EMBL/GenBank/DDBJ databases">
        <authorList>
            <person name="Jastrzebski P J."/>
            <person name="Paukszto L."/>
            <person name="Jastrzebski P J."/>
        </authorList>
    </citation>
    <scope>NUCLEOTIDE SEQUENCE [LARGE SCALE GENOMIC DNA]</scope>
    <source>
        <strain evidence="4 5">WMS-il1</strain>
    </source>
</reference>
<dbReference type="PANTHER" id="PTHR23176">
    <property type="entry name" value="RHO/RAC/CDC GTPASE-ACTIVATING PROTEIN"/>
    <property type="match status" value="1"/>
</dbReference>
<dbReference type="PANTHER" id="PTHR23176:SF129">
    <property type="entry name" value="RHO GTPASE ACTIVATING PROTEIN AT 16F, ISOFORM E-RELATED"/>
    <property type="match status" value="1"/>
</dbReference>
<evidence type="ECO:0000259" key="3">
    <source>
        <dbReference type="PROSITE" id="PS50238"/>
    </source>
</evidence>
<evidence type="ECO:0000313" key="4">
    <source>
        <dbReference type="EMBL" id="VUZ42922.1"/>
    </source>
</evidence>
<dbReference type="GO" id="GO:0005737">
    <property type="term" value="C:cytoplasm"/>
    <property type="evidence" value="ECO:0007669"/>
    <property type="project" value="TreeGrafter"/>
</dbReference>
<dbReference type="Proteomes" id="UP000321570">
    <property type="component" value="Unassembled WGS sequence"/>
</dbReference>
<dbReference type="GO" id="GO:0005096">
    <property type="term" value="F:GTPase activator activity"/>
    <property type="evidence" value="ECO:0007669"/>
    <property type="project" value="UniProtKB-KW"/>
</dbReference>